<dbReference type="Pfam" id="PF00107">
    <property type="entry name" value="ADH_zinc_N"/>
    <property type="match status" value="1"/>
</dbReference>
<dbReference type="AlphaFoldDB" id="A0A7S1KPV6"/>
<organism evidence="6">
    <name type="scientific">Percolomonas cosmopolitus</name>
    <dbReference type="NCBI Taxonomy" id="63605"/>
    <lineage>
        <taxon>Eukaryota</taxon>
        <taxon>Discoba</taxon>
        <taxon>Heterolobosea</taxon>
        <taxon>Tetramitia</taxon>
        <taxon>Eutetramitia</taxon>
        <taxon>Percolomonadidae</taxon>
        <taxon>Percolomonas</taxon>
    </lineage>
</organism>
<dbReference type="SUPFAM" id="SSF50129">
    <property type="entry name" value="GroES-like"/>
    <property type="match status" value="1"/>
</dbReference>
<proteinExistence type="predicted"/>
<dbReference type="GO" id="GO:0046872">
    <property type="term" value="F:metal ion binding"/>
    <property type="evidence" value="ECO:0007669"/>
    <property type="project" value="UniProtKB-KW"/>
</dbReference>
<sequence length="425" mass="47275">MKQQSRDRSTNATANIQFPTVPCKRSETKKMKALEYIGKKKVRLTEVPRVILTDPKDAIVRITATTICGSDLHLYHGLFPEVYKHDILGHEAIGIVEEVNTGVTKFKKGDRVALSCIFACGECQYCQREEYSLCDNTNSSKKEESFYGHRTSGIPGYSHLMGGYEGFQAEYARVPIADMNLIPLSDNISVENAILLSDVANTAWHGNDIASVGDGDIVGIWGAGPVGLVAAFFSAYRGASRVIVIDNDNFRLNLAKKNVEGVETINFKEEDVTKTLQKLVPGGLTVGIECVGFRFPKDVSHKIQQLLKLETDDSGIIDEIFTNVCKHARVALLGDYLSYCNSFPIGMLHAKSLQLFAGQNFAQKYQHHLAKLMETGEIDLSWIFTHRLPFSDTAKAYAMFDKHQDNMVKVRLDVSLETPQQKTVI</sequence>
<dbReference type="PANTHER" id="PTHR42813">
    <property type="entry name" value="ZINC-TYPE ALCOHOL DEHYDROGENASE-LIKE"/>
    <property type="match status" value="1"/>
</dbReference>
<dbReference type="EMBL" id="HBGD01005515">
    <property type="protein sequence ID" value="CAD9081335.1"/>
    <property type="molecule type" value="Transcribed_RNA"/>
</dbReference>
<accession>A0A7S1KPV6</accession>
<dbReference type="InterPro" id="IPR013149">
    <property type="entry name" value="ADH-like_C"/>
</dbReference>
<evidence type="ECO:0000259" key="5">
    <source>
        <dbReference type="Pfam" id="PF08240"/>
    </source>
</evidence>
<dbReference type="PANTHER" id="PTHR42813:SF1">
    <property type="entry name" value="DEHYDROGENASE, PUTATIVE (AFU_ORTHOLOGUE AFUA_5G03930)-RELATED"/>
    <property type="match status" value="1"/>
</dbReference>
<evidence type="ECO:0000313" key="6">
    <source>
        <dbReference type="EMBL" id="CAD9081335.1"/>
    </source>
</evidence>
<gene>
    <name evidence="6" type="ORF">PCOS0759_LOCUS4575</name>
</gene>
<evidence type="ECO:0000256" key="3">
    <source>
        <dbReference type="ARBA" id="ARBA00022833"/>
    </source>
</evidence>
<dbReference type="Gene3D" id="3.90.180.10">
    <property type="entry name" value="Medium-chain alcohol dehydrogenases, catalytic domain"/>
    <property type="match status" value="1"/>
</dbReference>
<dbReference type="Pfam" id="PF08240">
    <property type="entry name" value="ADH_N"/>
    <property type="match status" value="1"/>
</dbReference>
<protein>
    <submittedName>
        <fullName evidence="6">Uncharacterized protein</fullName>
    </submittedName>
</protein>
<evidence type="ECO:0000256" key="2">
    <source>
        <dbReference type="ARBA" id="ARBA00022723"/>
    </source>
</evidence>
<keyword evidence="2" id="KW-0479">Metal-binding</keyword>
<dbReference type="InterPro" id="IPR036291">
    <property type="entry name" value="NAD(P)-bd_dom_sf"/>
</dbReference>
<dbReference type="SUPFAM" id="SSF51735">
    <property type="entry name" value="NAD(P)-binding Rossmann-fold domains"/>
    <property type="match status" value="1"/>
</dbReference>
<dbReference type="InterPro" id="IPR011032">
    <property type="entry name" value="GroES-like_sf"/>
</dbReference>
<evidence type="ECO:0000256" key="1">
    <source>
        <dbReference type="ARBA" id="ARBA00001947"/>
    </source>
</evidence>
<dbReference type="InterPro" id="IPR013154">
    <property type="entry name" value="ADH-like_N"/>
</dbReference>
<dbReference type="Gene3D" id="3.40.50.720">
    <property type="entry name" value="NAD(P)-binding Rossmann-like Domain"/>
    <property type="match status" value="1"/>
</dbReference>
<comment type="cofactor">
    <cofactor evidence="1">
        <name>Zn(2+)</name>
        <dbReference type="ChEBI" id="CHEBI:29105"/>
    </cofactor>
</comment>
<name>A0A7S1KPV6_9EUKA</name>
<feature type="domain" description="Alcohol dehydrogenase-like C-terminal" evidence="4">
    <location>
        <begin position="225"/>
        <end position="292"/>
    </location>
</feature>
<feature type="domain" description="Alcohol dehydrogenase-like N-terminal" evidence="5">
    <location>
        <begin position="55"/>
        <end position="179"/>
    </location>
</feature>
<reference evidence="6" key="1">
    <citation type="submission" date="2021-01" db="EMBL/GenBank/DDBJ databases">
        <authorList>
            <person name="Corre E."/>
            <person name="Pelletier E."/>
            <person name="Niang G."/>
            <person name="Scheremetjew M."/>
            <person name="Finn R."/>
            <person name="Kale V."/>
            <person name="Holt S."/>
            <person name="Cochrane G."/>
            <person name="Meng A."/>
            <person name="Brown T."/>
            <person name="Cohen L."/>
        </authorList>
    </citation>
    <scope>NUCLEOTIDE SEQUENCE</scope>
    <source>
        <strain evidence="6">WS</strain>
    </source>
</reference>
<keyword evidence="3" id="KW-0862">Zinc</keyword>
<evidence type="ECO:0000259" key="4">
    <source>
        <dbReference type="Pfam" id="PF00107"/>
    </source>
</evidence>